<feature type="compositionally biased region" description="Polar residues" evidence="1">
    <location>
        <begin position="7"/>
        <end position="17"/>
    </location>
</feature>
<name>A0A8J7DZC2_9CYAN</name>
<organism evidence="2 3">
    <name type="scientific">Lusitaniella coriacea LEGE 07157</name>
    <dbReference type="NCBI Taxonomy" id="945747"/>
    <lineage>
        <taxon>Bacteria</taxon>
        <taxon>Bacillati</taxon>
        <taxon>Cyanobacteriota</taxon>
        <taxon>Cyanophyceae</taxon>
        <taxon>Spirulinales</taxon>
        <taxon>Lusitaniellaceae</taxon>
        <taxon>Lusitaniella</taxon>
    </lineage>
</organism>
<proteinExistence type="predicted"/>
<dbReference type="RefSeq" id="WP_194031489.1">
    <property type="nucleotide sequence ID" value="NZ_JADEWZ010000046.1"/>
</dbReference>
<comment type="caution">
    <text evidence="2">The sequence shown here is derived from an EMBL/GenBank/DDBJ whole genome shotgun (WGS) entry which is preliminary data.</text>
</comment>
<sequence>MKRCNISDPNSEDTYQWDSPFGAKSEALNPRTLLVKKLPLATQSLANYPF</sequence>
<evidence type="ECO:0000313" key="3">
    <source>
        <dbReference type="Proteomes" id="UP000654482"/>
    </source>
</evidence>
<gene>
    <name evidence="2" type="ORF">IQ249_21155</name>
</gene>
<dbReference type="AlphaFoldDB" id="A0A8J7DZC2"/>
<accession>A0A8J7DZC2</accession>
<dbReference type="Proteomes" id="UP000654482">
    <property type="component" value="Unassembled WGS sequence"/>
</dbReference>
<evidence type="ECO:0000313" key="2">
    <source>
        <dbReference type="EMBL" id="MBE9118404.1"/>
    </source>
</evidence>
<dbReference type="EMBL" id="JADEWZ010000046">
    <property type="protein sequence ID" value="MBE9118404.1"/>
    <property type="molecule type" value="Genomic_DNA"/>
</dbReference>
<reference evidence="2" key="1">
    <citation type="submission" date="2020-10" db="EMBL/GenBank/DDBJ databases">
        <authorList>
            <person name="Castelo-Branco R."/>
            <person name="Eusebio N."/>
            <person name="Adriana R."/>
            <person name="Vieira A."/>
            <person name="Brugerolle De Fraissinette N."/>
            <person name="Rezende De Castro R."/>
            <person name="Schneider M.P."/>
            <person name="Vasconcelos V."/>
            <person name="Leao P.N."/>
        </authorList>
    </citation>
    <scope>NUCLEOTIDE SEQUENCE</scope>
    <source>
        <strain evidence="2">LEGE 07157</strain>
    </source>
</reference>
<keyword evidence="3" id="KW-1185">Reference proteome</keyword>
<feature type="region of interest" description="Disordered" evidence="1">
    <location>
        <begin position="1"/>
        <end position="22"/>
    </location>
</feature>
<protein>
    <submittedName>
        <fullName evidence="2">Uncharacterized protein</fullName>
    </submittedName>
</protein>
<evidence type="ECO:0000256" key="1">
    <source>
        <dbReference type="SAM" id="MobiDB-lite"/>
    </source>
</evidence>